<dbReference type="Proteomes" id="UP000327044">
    <property type="component" value="Unassembled WGS sequence"/>
</dbReference>
<dbReference type="PANTHER" id="PTHR34415:SF1">
    <property type="entry name" value="INTEGRASE CATALYTIC DOMAIN-CONTAINING PROTEIN"/>
    <property type="match status" value="1"/>
</dbReference>
<feature type="domain" description="DUF7869" evidence="1">
    <location>
        <begin position="11"/>
        <end position="109"/>
    </location>
</feature>
<keyword evidence="3" id="KW-1185">Reference proteome</keyword>
<name>A0A5N4B772_PHOPY</name>
<dbReference type="Pfam" id="PF25273">
    <property type="entry name" value="DUF7869"/>
    <property type="match status" value="1"/>
</dbReference>
<dbReference type="AlphaFoldDB" id="A0A5N4B772"/>
<organism evidence="2 3">
    <name type="scientific">Photinus pyralis</name>
    <name type="common">Common eastern firefly</name>
    <name type="synonym">Lampyris pyralis</name>
    <dbReference type="NCBI Taxonomy" id="7054"/>
    <lineage>
        <taxon>Eukaryota</taxon>
        <taxon>Metazoa</taxon>
        <taxon>Ecdysozoa</taxon>
        <taxon>Arthropoda</taxon>
        <taxon>Hexapoda</taxon>
        <taxon>Insecta</taxon>
        <taxon>Pterygota</taxon>
        <taxon>Neoptera</taxon>
        <taxon>Endopterygota</taxon>
        <taxon>Coleoptera</taxon>
        <taxon>Polyphaga</taxon>
        <taxon>Elateriformia</taxon>
        <taxon>Elateroidea</taxon>
        <taxon>Lampyridae</taxon>
        <taxon>Lampyrinae</taxon>
        <taxon>Photinus</taxon>
    </lineage>
</organism>
<accession>A0A5N4B772</accession>
<reference evidence="2 3" key="1">
    <citation type="journal article" date="2018" name="Elife">
        <title>Firefly genomes illuminate parallel origins of bioluminescence in beetles.</title>
        <authorList>
            <person name="Fallon T.R."/>
            <person name="Lower S.E."/>
            <person name="Chang C.H."/>
            <person name="Bessho-Uehara M."/>
            <person name="Martin G.J."/>
            <person name="Bewick A.J."/>
            <person name="Behringer M."/>
            <person name="Debat H.J."/>
            <person name="Wong I."/>
            <person name="Day J.C."/>
            <person name="Suvorov A."/>
            <person name="Silva C.J."/>
            <person name="Stanger-Hall K.F."/>
            <person name="Hall D.W."/>
            <person name="Schmitz R.J."/>
            <person name="Nelson D.R."/>
            <person name="Lewis S.M."/>
            <person name="Shigenobu S."/>
            <person name="Bybee S.M."/>
            <person name="Larracuente A.M."/>
            <person name="Oba Y."/>
            <person name="Weng J.K."/>
        </authorList>
    </citation>
    <scope>NUCLEOTIDE SEQUENCE [LARGE SCALE GENOMIC DNA]</scope>
    <source>
        <strain evidence="2">1611_PpyrPB1</strain>
        <tissue evidence="2">Whole body</tissue>
    </source>
</reference>
<evidence type="ECO:0000313" key="2">
    <source>
        <dbReference type="EMBL" id="KAB0805404.1"/>
    </source>
</evidence>
<gene>
    <name evidence="2" type="ORF">PPYR_02374</name>
</gene>
<dbReference type="InParanoid" id="A0A5N4B772"/>
<evidence type="ECO:0000259" key="1">
    <source>
        <dbReference type="Pfam" id="PF25273"/>
    </source>
</evidence>
<evidence type="ECO:0000313" key="3">
    <source>
        <dbReference type="Proteomes" id="UP000327044"/>
    </source>
</evidence>
<dbReference type="InterPro" id="IPR057191">
    <property type="entry name" value="DUF7869"/>
</dbReference>
<protein>
    <recommendedName>
        <fullName evidence="1">DUF7869 domain-containing protein</fullName>
    </recommendedName>
</protein>
<dbReference type="PANTHER" id="PTHR34415">
    <property type="entry name" value="INTEGRASE CATALYTIC DOMAIN-CONTAINING PROTEIN"/>
    <property type="match status" value="1"/>
</dbReference>
<dbReference type="EMBL" id="VVIM01000001">
    <property type="protein sequence ID" value="KAB0805404.1"/>
    <property type="molecule type" value="Genomic_DNA"/>
</dbReference>
<comment type="caution">
    <text evidence="2">The sequence shown here is derived from an EMBL/GenBank/DDBJ whole genome shotgun (WGS) entry which is preliminary data.</text>
</comment>
<sequence length="177" mass="21012">MNVIPPEITELHLFSDGCGGQNRNQTMVRFLLALQATKRFNKIYHYFPIRGHSFLPCDRDFGCVKRLFKKDRIYIPEEYEEMIISSRQKQPFTVKQIRYNDIIDFKNWWPADYKKTCSILIRGPTPRKETFAVSNYRQFLYESSTPGYVTTWEFIGGLKSHTFKLLKQHKNSPPFTQ</sequence>
<proteinExistence type="predicted"/>